<keyword evidence="6" id="KW-1185">Reference proteome</keyword>
<keyword evidence="2" id="KW-0238">DNA-binding</keyword>
<dbReference type="PANTHER" id="PTHR30146:SF153">
    <property type="entry name" value="LACTOSE OPERON REPRESSOR"/>
    <property type="match status" value="1"/>
</dbReference>
<evidence type="ECO:0000259" key="4">
    <source>
        <dbReference type="PROSITE" id="PS50932"/>
    </source>
</evidence>
<dbReference type="InterPro" id="IPR000843">
    <property type="entry name" value="HTH_LacI"/>
</dbReference>
<dbReference type="InterPro" id="IPR028082">
    <property type="entry name" value="Peripla_BP_I"/>
</dbReference>
<dbReference type="CDD" id="cd01392">
    <property type="entry name" value="HTH_LacI"/>
    <property type="match status" value="1"/>
</dbReference>
<name>A0A840HY98_9SPHN</name>
<dbReference type="GO" id="GO:0003700">
    <property type="term" value="F:DNA-binding transcription factor activity"/>
    <property type="evidence" value="ECO:0007669"/>
    <property type="project" value="TreeGrafter"/>
</dbReference>
<evidence type="ECO:0000313" key="5">
    <source>
        <dbReference type="EMBL" id="MBB4642539.1"/>
    </source>
</evidence>
<dbReference type="Pfam" id="PF13377">
    <property type="entry name" value="Peripla_BP_3"/>
    <property type="match status" value="1"/>
</dbReference>
<keyword evidence="3" id="KW-0804">Transcription</keyword>
<dbReference type="Proteomes" id="UP000575068">
    <property type="component" value="Unassembled WGS sequence"/>
</dbReference>
<evidence type="ECO:0000256" key="1">
    <source>
        <dbReference type="ARBA" id="ARBA00023015"/>
    </source>
</evidence>
<dbReference type="EMBL" id="JACHOV010000011">
    <property type="protein sequence ID" value="MBB4642539.1"/>
    <property type="molecule type" value="Genomic_DNA"/>
</dbReference>
<keyword evidence="1" id="KW-0805">Transcription regulation</keyword>
<organism evidence="5 6">
    <name type="scientific">Rhizorhapis suberifaciens</name>
    <name type="common">corky root of lettuce</name>
    <dbReference type="NCBI Taxonomy" id="13656"/>
    <lineage>
        <taxon>Bacteria</taxon>
        <taxon>Pseudomonadati</taxon>
        <taxon>Pseudomonadota</taxon>
        <taxon>Alphaproteobacteria</taxon>
        <taxon>Sphingomonadales</taxon>
        <taxon>Sphingomonadaceae</taxon>
        <taxon>Rhizorhapis</taxon>
    </lineage>
</organism>
<sequence length="341" mass="36798">MTKDTKPTLHDVGALAGVAARTVSRVINGEPSVSAKTQEKVRKAIEQLKFRPNMAARALRSDRSFLIAILNNNPSPHYVADVVRGVSRVCREEGTFLTLEEFAPDDPHVAESVADLVDNIRLAGAILIPPLTDDNALLDLLEAREIPMVRISPANDEDRTDAVVARDADGVRQLVSHLCGLGHRRFAVVSGPSNHSSSRVRMETFRTSLSAHGIDPAEVLVEQGDYTYDSGAEAARRILSGEPATRPTVICAANDEMAAGVISVLGANGIKVPADIAVSGFDDSEIARLIWPPLTTVKQSILEQAAAATRLLIDQGRQPGTPRRVEQNVELIIRKSTCWNA</sequence>
<evidence type="ECO:0000256" key="2">
    <source>
        <dbReference type="ARBA" id="ARBA00023125"/>
    </source>
</evidence>
<evidence type="ECO:0000313" key="6">
    <source>
        <dbReference type="Proteomes" id="UP000575068"/>
    </source>
</evidence>
<evidence type="ECO:0000256" key="3">
    <source>
        <dbReference type="ARBA" id="ARBA00023163"/>
    </source>
</evidence>
<comment type="caution">
    <text evidence="5">The sequence shown here is derived from an EMBL/GenBank/DDBJ whole genome shotgun (WGS) entry which is preliminary data.</text>
</comment>
<dbReference type="GO" id="GO:0000976">
    <property type="term" value="F:transcription cis-regulatory region binding"/>
    <property type="evidence" value="ECO:0007669"/>
    <property type="project" value="TreeGrafter"/>
</dbReference>
<dbReference type="Gene3D" id="3.40.50.2300">
    <property type="match status" value="2"/>
</dbReference>
<dbReference type="Pfam" id="PF00356">
    <property type="entry name" value="LacI"/>
    <property type="match status" value="1"/>
</dbReference>
<dbReference type="SUPFAM" id="SSF47413">
    <property type="entry name" value="lambda repressor-like DNA-binding domains"/>
    <property type="match status" value="1"/>
</dbReference>
<proteinExistence type="predicted"/>
<feature type="domain" description="HTH lacI-type" evidence="4">
    <location>
        <begin position="7"/>
        <end position="61"/>
    </location>
</feature>
<dbReference type="CDD" id="cd01545">
    <property type="entry name" value="PBP1_SalR"/>
    <property type="match status" value="1"/>
</dbReference>
<accession>A0A840HY98</accession>
<reference evidence="5 6" key="1">
    <citation type="submission" date="2020-08" db="EMBL/GenBank/DDBJ databases">
        <title>Genomic Encyclopedia of Type Strains, Phase IV (KMG-IV): sequencing the most valuable type-strain genomes for metagenomic binning, comparative biology and taxonomic classification.</title>
        <authorList>
            <person name="Goeker M."/>
        </authorList>
    </citation>
    <scope>NUCLEOTIDE SEQUENCE [LARGE SCALE GENOMIC DNA]</scope>
    <source>
        <strain evidence="5 6">DSM 7465</strain>
    </source>
</reference>
<dbReference type="PANTHER" id="PTHR30146">
    <property type="entry name" value="LACI-RELATED TRANSCRIPTIONAL REPRESSOR"/>
    <property type="match status" value="1"/>
</dbReference>
<protein>
    <submittedName>
        <fullName evidence="5">LacI family transcriptional regulator</fullName>
    </submittedName>
</protein>
<dbReference type="AlphaFoldDB" id="A0A840HY98"/>
<dbReference type="PROSITE" id="PS50932">
    <property type="entry name" value="HTH_LACI_2"/>
    <property type="match status" value="1"/>
</dbReference>
<dbReference type="InterPro" id="IPR010982">
    <property type="entry name" value="Lambda_DNA-bd_dom_sf"/>
</dbReference>
<dbReference type="Gene3D" id="1.10.260.40">
    <property type="entry name" value="lambda repressor-like DNA-binding domains"/>
    <property type="match status" value="1"/>
</dbReference>
<dbReference type="SMART" id="SM00354">
    <property type="entry name" value="HTH_LACI"/>
    <property type="match status" value="1"/>
</dbReference>
<dbReference type="InterPro" id="IPR046335">
    <property type="entry name" value="LacI/GalR-like_sensor"/>
</dbReference>
<gene>
    <name evidence="5" type="ORF">HNQ99_002870</name>
</gene>
<dbReference type="SUPFAM" id="SSF53822">
    <property type="entry name" value="Periplasmic binding protein-like I"/>
    <property type="match status" value="1"/>
</dbReference>
<dbReference type="RefSeq" id="WP_184476722.1">
    <property type="nucleotide sequence ID" value="NZ_JACHOV010000011.1"/>
</dbReference>